<sequence length="375" mass="41443">MAGHQEVQEGLSSPSPSYGDGEFVHSGDCSVSGGQDSTRHATGSPLGFSSPFSLASHVVKRVCASSDCRRVLGSAHDDPHSVCIVCSDGFCDVNNRCRECAEWSPRQVLSSRKCQQTLQKRTGSGQEQACMSSTTPPPTDPGIQDLLCTLEPEVHQEIQDCQVSPFSGYFEDRGIDSSEEKADTRVNRETVSPPIFQSMMEYIAQCFPEALGYVEGSHRLVPPGEVRMVEDKRIRFTRAQQMDFSLQAATKTLRCANEGSRPSLARYPSGWYRRIYGVSGHEFAGKVAKLNTDLALTLTTKGKDPQMVVQHADMSRLEDQEEKLLADQLFRSIQFAMVDTAQDSAFALTNVKAMRREAILSQHPLVFLLLLALRR</sequence>
<protein>
    <submittedName>
        <fullName evidence="1">Uncharacterized protein</fullName>
    </submittedName>
</protein>
<name>A0A5B7F4R9_PORTR</name>
<evidence type="ECO:0000313" key="2">
    <source>
        <dbReference type="Proteomes" id="UP000324222"/>
    </source>
</evidence>
<accession>A0A5B7F4R9</accession>
<evidence type="ECO:0000313" key="1">
    <source>
        <dbReference type="EMBL" id="MPC39564.1"/>
    </source>
</evidence>
<organism evidence="1 2">
    <name type="scientific">Portunus trituberculatus</name>
    <name type="common">Swimming crab</name>
    <name type="synonym">Neptunus trituberculatus</name>
    <dbReference type="NCBI Taxonomy" id="210409"/>
    <lineage>
        <taxon>Eukaryota</taxon>
        <taxon>Metazoa</taxon>
        <taxon>Ecdysozoa</taxon>
        <taxon>Arthropoda</taxon>
        <taxon>Crustacea</taxon>
        <taxon>Multicrustacea</taxon>
        <taxon>Malacostraca</taxon>
        <taxon>Eumalacostraca</taxon>
        <taxon>Eucarida</taxon>
        <taxon>Decapoda</taxon>
        <taxon>Pleocyemata</taxon>
        <taxon>Brachyura</taxon>
        <taxon>Eubrachyura</taxon>
        <taxon>Portunoidea</taxon>
        <taxon>Portunidae</taxon>
        <taxon>Portuninae</taxon>
        <taxon>Portunus</taxon>
    </lineage>
</organism>
<keyword evidence="2" id="KW-1185">Reference proteome</keyword>
<gene>
    <name evidence="1" type="ORF">E2C01_033105</name>
</gene>
<dbReference type="EMBL" id="VSRR010004403">
    <property type="protein sequence ID" value="MPC39564.1"/>
    <property type="molecule type" value="Genomic_DNA"/>
</dbReference>
<proteinExistence type="predicted"/>
<dbReference type="Proteomes" id="UP000324222">
    <property type="component" value="Unassembled WGS sequence"/>
</dbReference>
<reference evidence="1 2" key="1">
    <citation type="submission" date="2019-05" db="EMBL/GenBank/DDBJ databases">
        <title>Another draft genome of Portunus trituberculatus and its Hox gene families provides insights of decapod evolution.</title>
        <authorList>
            <person name="Jeong J.-H."/>
            <person name="Song I."/>
            <person name="Kim S."/>
            <person name="Choi T."/>
            <person name="Kim D."/>
            <person name="Ryu S."/>
            <person name="Kim W."/>
        </authorList>
    </citation>
    <scope>NUCLEOTIDE SEQUENCE [LARGE SCALE GENOMIC DNA]</scope>
    <source>
        <tissue evidence="1">Muscle</tissue>
    </source>
</reference>
<dbReference type="AlphaFoldDB" id="A0A5B7F4R9"/>
<comment type="caution">
    <text evidence="1">The sequence shown here is derived from an EMBL/GenBank/DDBJ whole genome shotgun (WGS) entry which is preliminary data.</text>
</comment>